<keyword evidence="3 7" id="KW-0032">Aminotransferase</keyword>
<sequence length="425" mass="45995">MSLSPTIQLSLNVRGLPVSATLAINERSAALKAAGREVKKLGLGQSPFPVPKVMQRALERNTHQKDYLPVQGLPALRESICGYLERTQGLDFDPEDILVGPGTKELMFLVQLAYYGDLVIPTPSWVSYAPQAQILGRPVTWLPTDIETGLGVTPAAIDRVCAHDPQRPRLLILNSPGNPTGTAYTRESLTAIAEAAKRYRMLLLSDEIYGGVQFDGRHLSAARIYRGGTIISDGISKWAGAGGWRLGFFAFPKALSWLKDAMASVASETYTSVSAPIQHAAITAFEGGPEMELYLDRSRKVLAALAGFVTARLEDAGALVNPIRGGFYAFPNFDPLRERLAGRGIEDSQTLCERMLEETGVATLPGAAFGRPPHELSLRLAFVDFDGQAALDALAEGETLDEAFLRRHAPHVTGGIEAMARWVAD</sequence>
<dbReference type="AlphaFoldDB" id="A0A4V3RXV5"/>
<evidence type="ECO:0000313" key="10">
    <source>
        <dbReference type="Proteomes" id="UP000308054"/>
    </source>
</evidence>
<name>A0A4V3RXV5_9PROT</name>
<comment type="similarity">
    <text evidence="2 7">Belongs to the class-I pyridoxal-phosphate-dependent aminotransferase family.</text>
</comment>
<dbReference type="GO" id="GO:0004069">
    <property type="term" value="F:L-aspartate:2-oxoglutarate aminotransferase activity"/>
    <property type="evidence" value="ECO:0007669"/>
    <property type="project" value="UniProtKB-EC"/>
</dbReference>
<comment type="catalytic activity">
    <reaction evidence="6">
        <text>L-aspartate + 2-oxoglutarate = oxaloacetate + L-glutamate</text>
        <dbReference type="Rhea" id="RHEA:21824"/>
        <dbReference type="ChEBI" id="CHEBI:16452"/>
        <dbReference type="ChEBI" id="CHEBI:16810"/>
        <dbReference type="ChEBI" id="CHEBI:29985"/>
        <dbReference type="ChEBI" id="CHEBI:29991"/>
        <dbReference type="EC" id="2.6.1.1"/>
    </reaction>
</comment>
<keyword evidence="5" id="KW-0663">Pyridoxal phosphate</keyword>
<dbReference type="GO" id="GO:0030170">
    <property type="term" value="F:pyridoxal phosphate binding"/>
    <property type="evidence" value="ECO:0007669"/>
    <property type="project" value="InterPro"/>
</dbReference>
<dbReference type="GO" id="GO:0006520">
    <property type="term" value="P:amino acid metabolic process"/>
    <property type="evidence" value="ECO:0007669"/>
    <property type="project" value="InterPro"/>
</dbReference>
<dbReference type="SUPFAM" id="SSF53383">
    <property type="entry name" value="PLP-dependent transferases"/>
    <property type="match status" value="1"/>
</dbReference>
<evidence type="ECO:0000256" key="4">
    <source>
        <dbReference type="ARBA" id="ARBA00022679"/>
    </source>
</evidence>
<dbReference type="InterPro" id="IPR015422">
    <property type="entry name" value="PyrdxlP-dep_Trfase_small"/>
</dbReference>
<evidence type="ECO:0000256" key="5">
    <source>
        <dbReference type="ARBA" id="ARBA00022898"/>
    </source>
</evidence>
<dbReference type="InterPro" id="IPR015424">
    <property type="entry name" value="PyrdxlP-dep_Trfase"/>
</dbReference>
<evidence type="ECO:0000259" key="8">
    <source>
        <dbReference type="Pfam" id="PF00155"/>
    </source>
</evidence>
<proteinExistence type="inferred from homology"/>
<dbReference type="EMBL" id="SRXW01000004">
    <property type="protein sequence ID" value="TGY87989.1"/>
    <property type="molecule type" value="Genomic_DNA"/>
</dbReference>
<feature type="domain" description="Aminotransferase class I/classII large" evidence="8">
    <location>
        <begin position="40"/>
        <end position="382"/>
    </location>
</feature>
<dbReference type="InterPro" id="IPR050596">
    <property type="entry name" value="AspAT/PAT-like"/>
</dbReference>
<dbReference type="OrthoDB" id="9763453at2"/>
<keyword evidence="4 7" id="KW-0808">Transferase</keyword>
<dbReference type="Gene3D" id="3.90.1150.10">
    <property type="entry name" value="Aspartate Aminotransferase, domain 1"/>
    <property type="match status" value="1"/>
</dbReference>
<evidence type="ECO:0000256" key="2">
    <source>
        <dbReference type="ARBA" id="ARBA00007441"/>
    </source>
</evidence>
<dbReference type="Gene3D" id="3.40.640.10">
    <property type="entry name" value="Type I PLP-dependent aspartate aminotransferase-like (Major domain)"/>
    <property type="match status" value="1"/>
</dbReference>
<evidence type="ECO:0000256" key="7">
    <source>
        <dbReference type="RuleBase" id="RU000481"/>
    </source>
</evidence>
<keyword evidence="10" id="KW-1185">Reference proteome</keyword>
<comment type="caution">
    <text evidence="9">The sequence shown here is derived from an EMBL/GenBank/DDBJ whole genome shotgun (WGS) entry which is preliminary data.</text>
</comment>
<evidence type="ECO:0000256" key="1">
    <source>
        <dbReference type="ARBA" id="ARBA00001933"/>
    </source>
</evidence>
<dbReference type="PROSITE" id="PS00105">
    <property type="entry name" value="AA_TRANSFER_CLASS_1"/>
    <property type="match status" value="1"/>
</dbReference>
<dbReference type="EC" id="2.6.1.-" evidence="7"/>
<organism evidence="9 10">
    <name type="scientific">Marinicauda algicola</name>
    <dbReference type="NCBI Taxonomy" id="2029849"/>
    <lineage>
        <taxon>Bacteria</taxon>
        <taxon>Pseudomonadati</taxon>
        <taxon>Pseudomonadota</taxon>
        <taxon>Alphaproteobacteria</taxon>
        <taxon>Maricaulales</taxon>
        <taxon>Maricaulaceae</taxon>
        <taxon>Marinicauda</taxon>
    </lineage>
</organism>
<protein>
    <recommendedName>
        <fullName evidence="7">Aminotransferase</fullName>
        <ecNumber evidence="7">2.6.1.-</ecNumber>
    </recommendedName>
</protein>
<dbReference type="PANTHER" id="PTHR46383:SF1">
    <property type="entry name" value="ASPARTATE AMINOTRANSFERASE"/>
    <property type="match status" value="1"/>
</dbReference>
<dbReference type="PANTHER" id="PTHR46383">
    <property type="entry name" value="ASPARTATE AMINOTRANSFERASE"/>
    <property type="match status" value="1"/>
</dbReference>
<evidence type="ECO:0000313" key="9">
    <source>
        <dbReference type="EMBL" id="TGY87989.1"/>
    </source>
</evidence>
<dbReference type="CDD" id="cd00609">
    <property type="entry name" value="AAT_like"/>
    <property type="match status" value="1"/>
</dbReference>
<comment type="cofactor">
    <cofactor evidence="1 7">
        <name>pyridoxal 5'-phosphate</name>
        <dbReference type="ChEBI" id="CHEBI:597326"/>
    </cofactor>
</comment>
<accession>A0A4V3RXV5</accession>
<dbReference type="InterPro" id="IPR015421">
    <property type="entry name" value="PyrdxlP-dep_Trfase_major"/>
</dbReference>
<dbReference type="InterPro" id="IPR004838">
    <property type="entry name" value="NHTrfase_class1_PyrdxlP-BS"/>
</dbReference>
<reference evidence="9 10" key="1">
    <citation type="journal article" date="2017" name="Int. J. Syst. Evol. Microbiol.">
        <title>Marinicauda algicola sp. nov., isolated from a marine red alga Rhodosorus marinus.</title>
        <authorList>
            <person name="Jeong S.E."/>
            <person name="Jeon S.H."/>
            <person name="Chun B.H."/>
            <person name="Kim D.W."/>
            <person name="Jeon C.O."/>
        </authorList>
    </citation>
    <scope>NUCLEOTIDE SEQUENCE [LARGE SCALE GENOMIC DNA]</scope>
    <source>
        <strain evidence="9 10">JCM 31718</strain>
    </source>
</reference>
<gene>
    <name evidence="9" type="ORF">E5163_12625</name>
</gene>
<dbReference type="InterPro" id="IPR004839">
    <property type="entry name" value="Aminotransferase_I/II_large"/>
</dbReference>
<dbReference type="Pfam" id="PF00155">
    <property type="entry name" value="Aminotran_1_2"/>
    <property type="match status" value="1"/>
</dbReference>
<evidence type="ECO:0000256" key="3">
    <source>
        <dbReference type="ARBA" id="ARBA00022576"/>
    </source>
</evidence>
<dbReference type="Proteomes" id="UP000308054">
    <property type="component" value="Unassembled WGS sequence"/>
</dbReference>
<evidence type="ECO:0000256" key="6">
    <source>
        <dbReference type="ARBA" id="ARBA00049185"/>
    </source>
</evidence>